<comment type="caution">
    <text evidence="2">The sequence shown here is derived from an EMBL/GenBank/DDBJ whole genome shotgun (WGS) entry which is preliminary data.</text>
</comment>
<dbReference type="Gene3D" id="2.60.40.4150">
    <property type="entry name" value="Type VI secretion system, lipoprotein SciN"/>
    <property type="match status" value="1"/>
</dbReference>
<evidence type="ECO:0000313" key="3">
    <source>
        <dbReference type="Proteomes" id="UP000094165"/>
    </source>
</evidence>
<dbReference type="Proteomes" id="UP000094165">
    <property type="component" value="Unassembled WGS sequence"/>
</dbReference>
<keyword evidence="1" id="KW-0732">Signal</keyword>
<protein>
    <submittedName>
        <fullName evidence="2">Type VI secretion system-associated lipoprotein</fullName>
    </submittedName>
</protein>
<dbReference type="PANTHER" id="PTHR37625:SF4">
    <property type="entry name" value="OUTER MEMBRANE LIPOPROTEIN"/>
    <property type="match status" value="1"/>
</dbReference>
<dbReference type="EMBL" id="AJYW02000167">
    <property type="protein sequence ID" value="OEE75057.1"/>
    <property type="molecule type" value="Genomic_DNA"/>
</dbReference>
<dbReference type="RefSeq" id="WP_017054509.1">
    <property type="nucleotide sequence ID" value="NZ_AJYW02000167.1"/>
</dbReference>
<dbReference type="PANTHER" id="PTHR37625">
    <property type="entry name" value="OUTER MEMBRANE LIPOPROTEIN-RELATED"/>
    <property type="match status" value="1"/>
</dbReference>
<keyword evidence="3" id="KW-1185">Reference proteome</keyword>
<evidence type="ECO:0000256" key="1">
    <source>
        <dbReference type="SAM" id="SignalP"/>
    </source>
</evidence>
<dbReference type="Pfam" id="PF12790">
    <property type="entry name" value="T6SS-SciN"/>
    <property type="match status" value="1"/>
</dbReference>
<accession>A0A1E5CX17</accession>
<dbReference type="PROSITE" id="PS51257">
    <property type="entry name" value="PROKAR_LIPOPROTEIN"/>
    <property type="match status" value="1"/>
</dbReference>
<feature type="chain" id="PRO_5009173296" evidence="1">
    <location>
        <begin position="20"/>
        <end position="164"/>
    </location>
</feature>
<dbReference type="AlphaFoldDB" id="A0A1E5CX17"/>
<name>A0A1E5CX17_9VIBR</name>
<feature type="signal peptide" evidence="1">
    <location>
        <begin position="1"/>
        <end position="19"/>
    </location>
</feature>
<gene>
    <name evidence="2" type="ORF">A130_17455</name>
</gene>
<dbReference type="InterPro" id="IPR038706">
    <property type="entry name" value="Type_VI_SciN-like_sf"/>
</dbReference>
<evidence type="ECO:0000313" key="2">
    <source>
        <dbReference type="EMBL" id="OEE75057.1"/>
    </source>
</evidence>
<sequence>MKKLLPLFLLILLSGCSSQPDPTLIDLKLAASSNLNPDQVGRPSPMVVKLIELNAATTFENAGFFQLYNSASSTLGPDLVAEEEVIMRPGETKDLKLRINDGSKYIGVIGAYQQLDDSQWKFLHTVEIEDRQSVELAITKSSILRVKYVKSQKNKPTTPSTDNE</sequence>
<proteinExistence type="predicted"/>
<reference evidence="2 3" key="1">
    <citation type="journal article" date="2012" name="Science">
        <title>Ecological populations of bacteria act as socially cohesive units of antibiotic production and resistance.</title>
        <authorList>
            <person name="Cordero O.X."/>
            <person name="Wildschutte H."/>
            <person name="Kirkup B."/>
            <person name="Proehl S."/>
            <person name="Ngo L."/>
            <person name="Hussain F."/>
            <person name="Le Roux F."/>
            <person name="Mincer T."/>
            <person name="Polz M.F."/>
        </authorList>
    </citation>
    <scope>NUCLEOTIDE SEQUENCE [LARGE SCALE GENOMIC DNA]</scope>
    <source>
        <strain evidence="2 3">FF-238</strain>
    </source>
</reference>
<keyword evidence="2" id="KW-0449">Lipoprotein</keyword>
<organism evidence="2 3">
    <name type="scientific">Vibrio genomosp. F6 str. FF-238</name>
    <dbReference type="NCBI Taxonomy" id="1191298"/>
    <lineage>
        <taxon>Bacteria</taxon>
        <taxon>Pseudomonadati</taxon>
        <taxon>Pseudomonadota</taxon>
        <taxon>Gammaproteobacteria</taxon>
        <taxon>Vibrionales</taxon>
        <taxon>Vibrionaceae</taxon>
        <taxon>Vibrio</taxon>
    </lineage>
</organism>
<dbReference type="InterPro" id="IPR017734">
    <property type="entry name" value="T6SS_SciN"/>
</dbReference>
<dbReference type="NCBIfam" id="TIGR03352">
    <property type="entry name" value="VI_chp_3"/>
    <property type="match status" value="1"/>
</dbReference>